<reference evidence="3" key="1">
    <citation type="journal article" date="2008" name="Nat. Genet.">
        <title>The Pristionchus pacificus genome provides a unique perspective on nematode lifestyle and parasitism.</title>
        <authorList>
            <person name="Dieterich C."/>
            <person name="Clifton S.W."/>
            <person name="Schuster L.N."/>
            <person name="Chinwalla A."/>
            <person name="Delehaunty K."/>
            <person name="Dinkelacker I."/>
            <person name="Fulton L."/>
            <person name="Fulton R."/>
            <person name="Godfrey J."/>
            <person name="Minx P."/>
            <person name="Mitreva M."/>
            <person name="Roeseler W."/>
            <person name="Tian H."/>
            <person name="Witte H."/>
            <person name="Yang S.P."/>
            <person name="Wilson R.K."/>
            <person name="Sommer R.J."/>
        </authorList>
    </citation>
    <scope>NUCLEOTIDE SEQUENCE [LARGE SCALE GENOMIC DNA]</scope>
    <source>
        <strain evidence="3">PS312</strain>
    </source>
</reference>
<name>A0A2A6C0N0_PRIPA</name>
<dbReference type="AlphaFoldDB" id="A0A2A6C0N0"/>
<evidence type="ECO:0000256" key="1">
    <source>
        <dbReference type="SAM" id="MobiDB-lite"/>
    </source>
</evidence>
<organism evidence="2 3">
    <name type="scientific">Pristionchus pacificus</name>
    <name type="common">Parasitic nematode worm</name>
    <dbReference type="NCBI Taxonomy" id="54126"/>
    <lineage>
        <taxon>Eukaryota</taxon>
        <taxon>Metazoa</taxon>
        <taxon>Ecdysozoa</taxon>
        <taxon>Nematoda</taxon>
        <taxon>Chromadorea</taxon>
        <taxon>Rhabditida</taxon>
        <taxon>Rhabditina</taxon>
        <taxon>Diplogasteromorpha</taxon>
        <taxon>Diplogasteroidea</taxon>
        <taxon>Neodiplogasteridae</taxon>
        <taxon>Pristionchus</taxon>
    </lineage>
</organism>
<evidence type="ECO:0000313" key="3">
    <source>
        <dbReference type="Proteomes" id="UP000005239"/>
    </source>
</evidence>
<evidence type="ECO:0000313" key="2">
    <source>
        <dbReference type="EnsemblMetazoa" id="PPA45914.1"/>
    </source>
</evidence>
<protein>
    <submittedName>
        <fullName evidence="2">Uncharacterized protein</fullName>
    </submittedName>
</protein>
<feature type="compositionally biased region" description="Low complexity" evidence="1">
    <location>
        <begin position="16"/>
        <end position="27"/>
    </location>
</feature>
<keyword evidence="3" id="KW-1185">Reference proteome</keyword>
<dbReference type="Proteomes" id="UP000005239">
    <property type="component" value="Unassembled WGS sequence"/>
</dbReference>
<feature type="region of interest" description="Disordered" evidence="1">
    <location>
        <begin position="1"/>
        <end position="80"/>
    </location>
</feature>
<reference evidence="2" key="2">
    <citation type="submission" date="2022-06" db="UniProtKB">
        <authorList>
            <consortium name="EnsemblMetazoa"/>
        </authorList>
    </citation>
    <scope>IDENTIFICATION</scope>
    <source>
        <strain evidence="2">PS312</strain>
    </source>
</reference>
<dbReference type="EnsemblMetazoa" id="PPA45914.1">
    <property type="protein sequence ID" value="PPA45914.1"/>
    <property type="gene ID" value="WBGene00284283"/>
</dbReference>
<sequence length="100" mass="11397">MPTQRRRKTEPRPRKAAASVATTTSFASEHEEPGHEERAQSAQADRQRRVLNYPKLANSKPRERHHHVEGRETEDEVEEGVRVRDALDLVVVHSALLSVI</sequence>
<feature type="compositionally biased region" description="Basic and acidic residues" evidence="1">
    <location>
        <begin position="28"/>
        <end position="39"/>
    </location>
</feature>
<gene>
    <name evidence="2" type="primary">WBGene00284283</name>
</gene>
<proteinExistence type="predicted"/>
<accession>A0A8R1V1Z5</accession>
<accession>A0A2A6C0N0</accession>